<dbReference type="RefSeq" id="WP_033058903.1">
    <property type="nucleotide sequence ID" value="NZ_CP009225.1"/>
</dbReference>
<dbReference type="GO" id="GO:0051536">
    <property type="term" value="F:iron-sulfur cluster binding"/>
    <property type="evidence" value="ECO:0007669"/>
    <property type="project" value="UniProtKB-KW"/>
</dbReference>
<dbReference type="GO" id="GO:0046872">
    <property type="term" value="F:metal ion binding"/>
    <property type="evidence" value="ECO:0007669"/>
    <property type="project" value="UniProtKB-KW"/>
</dbReference>
<accession>A0A7U4LMF7</accession>
<evidence type="ECO:0000256" key="3">
    <source>
        <dbReference type="ARBA" id="ARBA00023004"/>
    </source>
</evidence>
<proteinExistence type="predicted"/>
<evidence type="ECO:0000256" key="4">
    <source>
        <dbReference type="ARBA" id="ARBA00023014"/>
    </source>
</evidence>
<name>A0A7U4LMF7_CLOSG</name>
<keyword evidence="1" id="KW-0949">S-adenosyl-L-methionine</keyword>
<dbReference type="InterPro" id="IPR058240">
    <property type="entry name" value="rSAM_sf"/>
</dbReference>
<dbReference type="SMART" id="SM00729">
    <property type="entry name" value="Elp3"/>
    <property type="match status" value="1"/>
</dbReference>
<dbReference type="CDD" id="cd01335">
    <property type="entry name" value="Radical_SAM"/>
    <property type="match status" value="1"/>
</dbReference>
<dbReference type="InterPro" id="IPR007197">
    <property type="entry name" value="rSAM"/>
</dbReference>
<dbReference type="GO" id="GO:0003824">
    <property type="term" value="F:catalytic activity"/>
    <property type="evidence" value="ECO:0007669"/>
    <property type="project" value="InterPro"/>
</dbReference>
<evidence type="ECO:0000259" key="5">
    <source>
        <dbReference type="PROSITE" id="PS51918"/>
    </source>
</evidence>
<evidence type="ECO:0000313" key="7">
    <source>
        <dbReference type="Proteomes" id="UP000033052"/>
    </source>
</evidence>
<gene>
    <name evidence="6" type="ORF">CLSPO_c10040</name>
</gene>
<dbReference type="PANTHER" id="PTHR11228:SF7">
    <property type="entry name" value="PQQA PEPTIDE CYCLASE"/>
    <property type="match status" value="1"/>
</dbReference>
<feature type="domain" description="Radical SAM core" evidence="5">
    <location>
        <begin position="8"/>
        <end position="225"/>
    </location>
</feature>
<dbReference type="PROSITE" id="PS51918">
    <property type="entry name" value="RADICAL_SAM"/>
    <property type="match status" value="1"/>
</dbReference>
<dbReference type="SFLD" id="SFLDG01067">
    <property type="entry name" value="SPASM/twitch_domain_containing"/>
    <property type="match status" value="1"/>
</dbReference>
<dbReference type="InterPro" id="IPR050377">
    <property type="entry name" value="Radical_SAM_PqqE_MftC-like"/>
</dbReference>
<dbReference type="SUPFAM" id="SSF102114">
    <property type="entry name" value="Radical SAM enzymes"/>
    <property type="match status" value="1"/>
</dbReference>
<dbReference type="SFLD" id="SFLDS00029">
    <property type="entry name" value="Radical_SAM"/>
    <property type="match status" value="1"/>
</dbReference>
<evidence type="ECO:0000256" key="1">
    <source>
        <dbReference type="ARBA" id="ARBA00022691"/>
    </source>
</evidence>
<keyword evidence="3" id="KW-0408">Iron</keyword>
<dbReference type="SFLD" id="SFLDG01386">
    <property type="entry name" value="main_SPASM_domain-containing"/>
    <property type="match status" value="1"/>
</dbReference>
<evidence type="ECO:0000256" key="2">
    <source>
        <dbReference type="ARBA" id="ARBA00022723"/>
    </source>
</evidence>
<reference evidence="6 7" key="1">
    <citation type="journal article" date="2015" name="PLoS ONE">
        <title>A universal mariner transposon system for forward genetic studies in the genus clostridium.</title>
        <authorList>
            <person name="Zhang Y."/>
            <person name="Grosse-Honebrink A."/>
            <person name="Minton N.P."/>
        </authorList>
    </citation>
    <scope>NUCLEOTIDE SEQUENCE [LARGE SCALE GENOMIC DNA]</scope>
    <source>
        <strain evidence="6 7">NCIMB 10696</strain>
    </source>
</reference>
<dbReference type="GeneID" id="92937750"/>
<evidence type="ECO:0000313" key="6">
    <source>
        <dbReference type="EMBL" id="AKC61724.1"/>
    </source>
</evidence>
<keyword evidence="2" id="KW-0479">Metal-binding</keyword>
<dbReference type="InterPro" id="IPR006638">
    <property type="entry name" value="Elp3/MiaA/NifB-like_rSAM"/>
</dbReference>
<dbReference type="PANTHER" id="PTHR11228">
    <property type="entry name" value="RADICAL SAM DOMAIN PROTEIN"/>
    <property type="match status" value="1"/>
</dbReference>
<dbReference type="EMBL" id="CP009225">
    <property type="protein sequence ID" value="AKC61724.1"/>
    <property type="molecule type" value="Genomic_DNA"/>
</dbReference>
<sequence length="336" mass="38250">MIKENLKLSGPSIMSIDITYKCNLRCKHCFNYSGEQDIGLQEMSDDQILKITKDIIKMSPEVVCICGGEPLLRKELIYKITRDITNGTNGITRVNMVTNGLLLNKEIAENLKDSGISFVQVSLDGSNSETYDWLRNKKGAFNKAISAIEILKEVGINVMVSCTPTKKNLSDYENVIKLCEEKGVKEFRVQPLMVLGRATKQLKEYIPSNRDYIKLKQIIDKYKTNVSLSLEWGDPIEHITKGGLDKQKLTYSISVDAYGYIILSPYIPVRLGNINKAWEIPFIKEMCKMIKSTNEMNLNKLDSRIPENFKDKPIIVDILDNRNITKLTLKDVLDNR</sequence>
<dbReference type="Gene3D" id="3.20.20.70">
    <property type="entry name" value="Aldolase class I"/>
    <property type="match status" value="1"/>
</dbReference>
<protein>
    <submittedName>
        <fullName evidence="6">Radical SAM domain protein</fullName>
    </submittedName>
</protein>
<dbReference type="InterPro" id="IPR013785">
    <property type="entry name" value="Aldolase_TIM"/>
</dbReference>
<dbReference type="AlphaFoldDB" id="A0A7U4LMF7"/>
<keyword evidence="4" id="KW-0411">Iron-sulfur</keyword>
<organism evidence="6 7">
    <name type="scientific">Clostridium sporogenes</name>
    <dbReference type="NCBI Taxonomy" id="1509"/>
    <lineage>
        <taxon>Bacteria</taxon>
        <taxon>Bacillati</taxon>
        <taxon>Bacillota</taxon>
        <taxon>Clostridia</taxon>
        <taxon>Eubacteriales</taxon>
        <taxon>Clostridiaceae</taxon>
        <taxon>Clostridium</taxon>
    </lineage>
</organism>
<dbReference type="Pfam" id="PF04055">
    <property type="entry name" value="Radical_SAM"/>
    <property type="match status" value="1"/>
</dbReference>
<dbReference type="KEGG" id="cld:CLSPO_c10040"/>
<dbReference type="Proteomes" id="UP000033052">
    <property type="component" value="Chromosome"/>
</dbReference>